<dbReference type="AlphaFoldDB" id="X0V534"/>
<proteinExistence type="predicted"/>
<evidence type="ECO:0000313" key="1">
    <source>
        <dbReference type="EMBL" id="GAG06457.1"/>
    </source>
</evidence>
<reference evidence="1" key="1">
    <citation type="journal article" date="2014" name="Front. Microbiol.">
        <title>High frequency of phylogenetically diverse reductive dehalogenase-homologous genes in deep subseafloor sedimentary metagenomes.</title>
        <authorList>
            <person name="Kawai M."/>
            <person name="Futagami T."/>
            <person name="Toyoda A."/>
            <person name="Takaki Y."/>
            <person name="Nishi S."/>
            <person name="Hori S."/>
            <person name="Arai W."/>
            <person name="Tsubouchi T."/>
            <person name="Morono Y."/>
            <person name="Uchiyama I."/>
            <person name="Ito T."/>
            <person name="Fujiyama A."/>
            <person name="Inagaki F."/>
            <person name="Takami H."/>
        </authorList>
    </citation>
    <scope>NUCLEOTIDE SEQUENCE</scope>
    <source>
        <strain evidence="1">Expedition CK06-06</strain>
    </source>
</reference>
<sequence length="85" mass="10181">MNKKIQKRMQEFDEKFNRTGYIDQKCTNYVVQENSDKLKQFLQESMEQILEKDRKQNSLNNNQIKEIQGFINKAQEWLNGYCNGG</sequence>
<name>X0V534_9ZZZZ</name>
<accession>X0V534</accession>
<gene>
    <name evidence="1" type="ORF">S01H1_42397</name>
</gene>
<organism evidence="1">
    <name type="scientific">marine sediment metagenome</name>
    <dbReference type="NCBI Taxonomy" id="412755"/>
    <lineage>
        <taxon>unclassified sequences</taxon>
        <taxon>metagenomes</taxon>
        <taxon>ecological metagenomes</taxon>
    </lineage>
</organism>
<protein>
    <submittedName>
        <fullName evidence="1">Uncharacterized protein</fullName>
    </submittedName>
</protein>
<comment type="caution">
    <text evidence="1">The sequence shown here is derived from an EMBL/GenBank/DDBJ whole genome shotgun (WGS) entry which is preliminary data.</text>
</comment>
<dbReference type="EMBL" id="BARS01026964">
    <property type="protein sequence ID" value="GAG06457.1"/>
    <property type="molecule type" value="Genomic_DNA"/>
</dbReference>